<dbReference type="STRING" id="2903.R1F4T6"/>
<dbReference type="RefSeq" id="XP_005780658.1">
    <property type="nucleotide sequence ID" value="XM_005780601.1"/>
</dbReference>
<dbReference type="GeneID" id="17273774"/>
<accession>A0A0D3JXJ4</accession>
<dbReference type="PANTHER" id="PTHR47117">
    <property type="entry name" value="STAR-RELATED LIPID TRANSFER PROTEIN 9"/>
    <property type="match status" value="1"/>
</dbReference>
<proteinExistence type="inferred from homology"/>
<reference evidence="3" key="2">
    <citation type="submission" date="2024-10" db="UniProtKB">
        <authorList>
            <consortium name="EnsemblProtists"/>
        </authorList>
    </citation>
    <scope>IDENTIFICATION</scope>
</reference>
<dbReference type="PaxDb" id="2903-EOD28229"/>
<dbReference type="GO" id="GO:0008017">
    <property type="term" value="F:microtubule binding"/>
    <property type="evidence" value="ECO:0007669"/>
    <property type="project" value="InterPro"/>
</dbReference>
<dbReference type="InterPro" id="IPR036961">
    <property type="entry name" value="Kinesin_motor_dom_sf"/>
</dbReference>
<comment type="similarity">
    <text evidence="1">Belongs to the TRAFAC class myosin-kinesin ATPase superfamily. Kinesin family.</text>
</comment>
<evidence type="ECO:0000313" key="3">
    <source>
        <dbReference type="EnsemblProtists" id="EOD28229"/>
    </source>
</evidence>
<dbReference type="EnsemblProtists" id="EOD28229">
    <property type="protein sequence ID" value="EOD28229"/>
    <property type="gene ID" value="EMIHUDRAFT_53855"/>
</dbReference>
<dbReference type="HOGENOM" id="CLU_001485_2_0_1"/>
<dbReference type="GO" id="GO:0003777">
    <property type="term" value="F:microtubule motor activity"/>
    <property type="evidence" value="ECO:0007669"/>
    <property type="project" value="InterPro"/>
</dbReference>
<dbReference type="GO" id="GO:0005524">
    <property type="term" value="F:ATP binding"/>
    <property type="evidence" value="ECO:0007669"/>
    <property type="project" value="UniProtKB-UniRule"/>
</dbReference>
<dbReference type="GO" id="GO:0007018">
    <property type="term" value="P:microtubule-based movement"/>
    <property type="evidence" value="ECO:0007669"/>
    <property type="project" value="InterPro"/>
</dbReference>
<dbReference type="KEGG" id="ehx:EMIHUDRAFT_53855"/>
<keyword evidence="1" id="KW-0067">ATP-binding</keyword>
<dbReference type="PROSITE" id="PS50067">
    <property type="entry name" value="KINESIN_MOTOR_2"/>
    <property type="match status" value="1"/>
</dbReference>
<dbReference type="AlphaFoldDB" id="A0A0D3JXJ4"/>
<dbReference type="Pfam" id="PF00225">
    <property type="entry name" value="Kinesin"/>
    <property type="match status" value="1"/>
</dbReference>
<dbReference type="eggNOG" id="KOG0245">
    <property type="taxonomic scope" value="Eukaryota"/>
</dbReference>
<evidence type="ECO:0000313" key="4">
    <source>
        <dbReference type="Proteomes" id="UP000013827"/>
    </source>
</evidence>
<dbReference type="InterPro" id="IPR001752">
    <property type="entry name" value="Kinesin_motor_dom"/>
</dbReference>
<keyword evidence="1" id="KW-0505">Motor protein</keyword>
<evidence type="ECO:0000256" key="1">
    <source>
        <dbReference type="PROSITE-ProRule" id="PRU00283"/>
    </source>
</evidence>
<dbReference type="InterPro" id="IPR027417">
    <property type="entry name" value="P-loop_NTPase"/>
</dbReference>
<name>A0A0D3JXJ4_EMIH1</name>
<dbReference type="PRINTS" id="PR00380">
    <property type="entry name" value="KINESINHEAVY"/>
</dbReference>
<dbReference type="Gene3D" id="3.40.850.10">
    <property type="entry name" value="Kinesin motor domain"/>
    <property type="match status" value="1"/>
</dbReference>
<dbReference type="SMART" id="SM00129">
    <property type="entry name" value="KISc"/>
    <property type="match status" value="1"/>
</dbReference>
<dbReference type="OMA" id="AATHERC"/>
<keyword evidence="4" id="KW-1185">Reference proteome</keyword>
<organism evidence="3 4">
    <name type="scientific">Emiliania huxleyi (strain CCMP1516)</name>
    <dbReference type="NCBI Taxonomy" id="280463"/>
    <lineage>
        <taxon>Eukaryota</taxon>
        <taxon>Haptista</taxon>
        <taxon>Haptophyta</taxon>
        <taxon>Prymnesiophyceae</taxon>
        <taxon>Isochrysidales</taxon>
        <taxon>Noelaerhabdaceae</taxon>
        <taxon>Emiliania</taxon>
    </lineage>
</organism>
<feature type="binding site" evidence="1">
    <location>
        <begin position="2"/>
        <end position="9"/>
    </location>
    <ligand>
        <name>ATP</name>
        <dbReference type="ChEBI" id="CHEBI:30616"/>
    </ligand>
</feature>
<reference evidence="4" key="1">
    <citation type="journal article" date="2013" name="Nature">
        <title>Pan genome of the phytoplankton Emiliania underpins its global distribution.</title>
        <authorList>
            <person name="Read B.A."/>
            <person name="Kegel J."/>
            <person name="Klute M.J."/>
            <person name="Kuo A."/>
            <person name="Lefebvre S.C."/>
            <person name="Maumus F."/>
            <person name="Mayer C."/>
            <person name="Miller J."/>
            <person name="Monier A."/>
            <person name="Salamov A."/>
            <person name="Young J."/>
            <person name="Aguilar M."/>
            <person name="Claverie J.M."/>
            <person name="Frickenhaus S."/>
            <person name="Gonzalez K."/>
            <person name="Herman E.K."/>
            <person name="Lin Y.C."/>
            <person name="Napier J."/>
            <person name="Ogata H."/>
            <person name="Sarno A.F."/>
            <person name="Shmutz J."/>
            <person name="Schroeder D."/>
            <person name="de Vargas C."/>
            <person name="Verret F."/>
            <person name="von Dassow P."/>
            <person name="Valentin K."/>
            <person name="Van de Peer Y."/>
            <person name="Wheeler G."/>
            <person name="Dacks J.B."/>
            <person name="Delwiche C.F."/>
            <person name="Dyhrman S.T."/>
            <person name="Glockner G."/>
            <person name="John U."/>
            <person name="Richards T."/>
            <person name="Worden A.Z."/>
            <person name="Zhang X."/>
            <person name="Grigoriev I.V."/>
            <person name="Allen A.E."/>
            <person name="Bidle K."/>
            <person name="Borodovsky M."/>
            <person name="Bowler C."/>
            <person name="Brownlee C."/>
            <person name="Cock J.M."/>
            <person name="Elias M."/>
            <person name="Gladyshev V.N."/>
            <person name="Groth M."/>
            <person name="Guda C."/>
            <person name="Hadaegh A."/>
            <person name="Iglesias-Rodriguez M.D."/>
            <person name="Jenkins J."/>
            <person name="Jones B.M."/>
            <person name="Lawson T."/>
            <person name="Leese F."/>
            <person name="Lindquist E."/>
            <person name="Lobanov A."/>
            <person name="Lomsadze A."/>
            <person name="Malik S.B."/>
            <person name="Marsh M.E."/>
            <person name="Mackinder L."/>
            <person name="Mock T."/>
            <person name="Mueller-Roeber B."/>
            <person name="Pagarete A."/>
            <person name="Parker M."/>
            <person name="Probert I."/>
            <person name="Quesneville H."/>
            <person name="Raines C."/>
            <person name="Rensing S.A."/>
            <person name="Riano-Pachon D.M."/>
            <person name="Richier S."/>
            <person name="Rokitta S."/>
            <person name="Shiraiwa Y."/>
            <person name="Soanes D.M."/>
            <person name="van der Giezen M."/>
            <person name="Wahlund T.M."/>
            <person name="Williams B."/>
            <person name="Wilson W."/>
            <person name="Wolfe G."/>
            <person name="Wurch L.L."/>
        </authorList>
    </citation>
    <scope>NUCLEOTIDE SEQUENCE</scope>
</reference>
<protein>
    <recommendedName>
        <fullName evidence="2">Kinesin motor domain-containing protein</fullName>
    </recommendedName>
</protein>
<evidence type="ECO:0000259" key="2">
    <source>
        <dbReference type="PROSITE" id="PS50067"/>
    </source>
</evidence>
<keyword evidence="1" id="KW-0547">Nucleotide-binding</keyword>
<feature type="domain" description="Kinesin motor" evidence="2">
    <location>
        <begin position="1"/>
        <end position="242"/>
    </location>
</feature>
<sequence>YGQTGAGKSYSFVGYGSNKGILPQAPTTVAPTRESPIQVECAMMEIYGRELRDLLHPKSKEKLKIRNGKTGTYVQGLKKSAVGSYEAIEKVQDVGTANRTVGATQMNATSSRAHTIVTITLGQIKKEDGIDKEFASDIVLVDLAGSERAESTGATGARLQEGIEINVSLSALGNVISALAEKANNPKKKVFIPYRSHVLTELLQSALGGNSKTVMVAAVSPANINFDESLSTLRYADRAKQIKVVVE</sequence>
<dbReference type="SUPFAM" id="SSF52540">
    <property type="entry name" value="P-loop containing nucleoside triphosphate hydrolases"/>
    <property type="match status" value="1"/>
</dbReference>
<dbReference type="Proteomes" id="UP000013827">
    <property type="component" value="Unassembled WGS sequence"/>
</dbReference>